<dbReference type="Pfam" id="PF08666">
    <property type="entry name" value="SAF"/>
    <property type="match status" value="1"/>
</dbReference>
<organism evidence="4 5">
    <name type="scientific">Phytoactinopolyspora mesophila</name>
    <dbReference type="NCBI Taxonomy" id="2650750"/>
    <lineage>
        <taxon>Bacteria</taxon>
        <taxon>Bacillati</taxon>
        <taxon>Actinomycetota</taxon>
        <taxon>Actinomycetes</taxon>
        <taxon>Jiangellales</taxon>
        <taxon>Jiangellaceae</taxon>
        <taxon>Phytoactinopolyspora</taxon>
    </lineage>
</organism>
<dbReference type="SMART" id="SM00858">
    <property type="entry name" value="SAF"/>
    <property type="match status" value="1"/>
</dbReference>
<accession>A0A7K3M5I9</accession>
<keyword evidence="2" id="KW-0812">Transmembrane</keyword>
<evidence type="ECO:0000313" key="4">
    <source>
        <dbReference type="EMBL" id="NDL58584.1"/>
    </source>
</evidence>
<proteinExistence type="predicted"/>
<dbReference type="RefSeq" id="WP_162451278.1">
    <property type="nucleotide sequence ID" value="NZ_WLZY01000005.1"/>
</dbReference>
<dbReference type="Proteomes" id="UP000460435">
    <property type="component" value="Unassembled WGS sequence"/>
</dbReference>
<comment type="caution">
    <text evidence="4">The sequence shown here is derived from an EMBL/GenBank/DDBJ whole genome shotgun (WGS) entry which is preliminary data.</text>
</comment>
<sequence>MVINNTTETPQRRQAELSAPPAARLRRARWHSPQIIVGALLVLVPVVIGARVVAAANDTQPVLVAAENLSSGQPLAADMLEIRHVALDNDTGLYFTEALGEGHVVLRDVREGELLPRSVVVEAEEVVSGAQAMRYLTLSVPAAEAPAGLSVGDAVDVWLASPGDSASEAEKLAPGLTVAHADDGGALGLSGSHATVTLVVQADDPDDLEDLVGQLIAASRDGSVYLSKLPGRR</sequence>
<dbReference type="EMBL" id="WLZY01000005">
    <property type="protein sequence ID" value="NDL58584.1"/>
    <property type="molecule type" value="Genomic_DNA"/>
</dbReference>
<protein>
    <recommendedName>
        <fullName evidence="3">SAF domain-containing protein</fullName>
    </recommendedName>
</protein>
<gene>
    <name evidence="4" type="ORF">F7O44_16060</name>
</gene>
<keyword evidence="2" id="KW-0472">Membrane</keyword>
<evidence type="ECO:0000259" key="3">
    <source>
        <dbReference type="SMART" id="SM00858"/>
    </source>
</evidence>
<keyword evidence="5" id="KW-1185">Reference proteome</keyword>
<dbReference type="AlphaFoldDB" id="A0A7K3M5I9"/>
<feature type="domain" description="SAF" evidence="3">
    <location>
        <begin position="60"/>
        <end position="121"/>
    </location>
</feature>
<evidence type="ECO:0000313" key="5">
    <source>
        <dbReference type="Proteomes" id="UP000460435"/>
    </source>
</evidence>
<dbReference type="CDD" id="cd11614">
    <property type="entry name" value="SAF_CpaB_FlgA_like"/>
    <property type="match status" value="1"/>
</dbReference>
<evidence type="ECO:0000256" key="2">
    <source>
        <dbReference type="SAM" id="Phobius"/>
    </source>
</evidence>
<feature type="transmembrane region" description="Helical" evidence="2">
    <location>
        <begin position="35"/>
        <end position="54"/>
    </location>
</feature>
<feature type="region of interest" description="Disordered" evidence="1">
    <location>
        <begin position="1"/>
        <end position="20"/>
    </location>
</feature>
<reference evidence="4 5" key="1">
    <citation type="submission" date="2019-11" db="EMBL/GenBank/DDBJ databases">
        <authorList>
            <person name="Li X.-J."/>
            <person name="Feng X.-M."/>
        </authorList>
    </citation>
    <scope>NUCLEOTIDE SEQUENCE [LARGE SCALE GENOMIC DNA]</scope>
    <source>
        <strain evidence="4 5">XMNu-373</strain>
    </source>
</reference>
<name>A0A7K3M5I9_9ACTN</name>
<evidence type="ECO:0000256" key="1">
    <source>
        <dbReference type="SAM" id="MobiDB-lite"/>
    </source>
</evidence>
<dbReference type="InterPro" id="IPR013974">
    <property type="entry name" value="SAF"/>
</dbReference>
<keyword evidence="2" id="KW-1133">Transmembrane helix</keyword>